<dbReference type="Proteomes" id="UP000177396">
    <property type="component" value="Unassembled WGS sequence"/>
</dbReference>
<keyword evidence="9 10" id="KW-0472">Membrane</keyword>
<comment type="similarity">
    <text evidence="10">Belongs to the SecD/SecF family. SecF subfamily.</text>
</comment>
<keyword evidence="2 10" id="KW-0813">Transport</keyword>
<feature type="transmembrane region" description="Helical" evidence="10">
    <location>
        <begin position="189"/>
        <end position="210"/>
    </location>
</feature>
<keyword evidence="6 10" id="KW-0653">Protein transport</keyword>
<organism evidence="12 13">
    <name type="scientific">Candidatus Gottesmanbacteria bacterium RBG_16_38_7b</name>
    <dbReference type="NCBI Taxonomy" id="1798372"/>
    <lineage>
        <taxon>Bacteria</taxon>
        <taxon>Candidatus Gottesmaniibacteriota</taxon>
    </lineage>
</organism>
<evidence type="ECO:0000256" key="9">
    <source>
        <dbReference type="ARBA" id="ARBA00023136"/>
    </source>
</evidence>
<dbReference type="Gene3D" id="1.20.1640.10">
    <property type="entry name" value="Multidrug efflux transporter AcrB transmembrane domain"/>
    <property type="match status" value="1"/>
</dbReference>
<feature type="transmembrane region" description="Helical" evidence="10">
    <location>
        <begin position="9"/>
        <end position="31"/>
    </location>
</feature>
<evidence type="ECO:0000256" key="5">
    <source>
        <dbReference type="ARBA" id="ARBA00022692"/>
    </source>
</evidence>
<evidence type="ECO:0000256" key="6">
    <source>
        <dbReference type="ARBA" id="ARBA00022927"/>
    </source>
</evidence>
<dbReference type="Pfam" id="PF02355">
    <property type="entry name" value="SecD_SecF_C"/>
    <property type="match status" value="1"/>
</dbReference>
<feature type="domain" description="SSD" evidence="11">
    <location>
        <begin position="126"/>
        <end position="290"/>
    </location>
</feature>
<keyword evidence="3 10" id="KW-1003">Cell membrane</keyword>
<evidence type="ECO:0000259" key="11">
    <source>
        <dbReference type="PROSITE" id="PS50156"/>
    </source>
</evidence>
<feature type="transmembrane region" description="Helical" evidence="10">
    <location>
        <begin position="126"/>
        <end position="145"/>
    </location>
</feature>
<proteinExistence type="inferred from homology"/>
<dbReference type="Pfam" id="PF07549">
    <property type="entry name" value="Sec_GG"/>
    <property type="match status" value="1"/>
</dbReference>
<dbReference type="PRINTS" id="PR01755">
    <property type="entry name" value="SECFTRNLCASE"/>
</dbReference>
<dbReference type="GO" id="GO:0043952">
    <property type="term" value="P:protein transport by the Sec complex"/>
    <property type="evidence" value="ECO:0007669"/>
    <property type="project" value="UniProtKB-UniRule"/>
</dbReference>
<dbReference type="PANTHER" id="PTHR30081">
    <property type="entry name" value="PROTEIN-EXPORT MEMBRANE PROTEIN SEC"/>
    <property type="match status" value="1"/>
</dbReference>
<keyword evidence="8 10" id="KW-0811">Translocation</keyword>
<dbReference type="InterPro" id="IPR022645">
    <property type="entry name" value="SecD/SecF_bac"/>
</dbReference>
<evidence type="ECO:0000256" key="2">
    <source>
        <dbReference type="ARBA" id="ARBA00022448"/>
    </source>
</evidence>
<evidence type="ECO:0000256" key="1">
    <source>
        <dbReference type="ARBA" id="ARBA00004651"/>
    </source>
</evidence>
<keyword evidence="5 10" id="KW-0812">Transmembrane</keyword>
<keyword evidence="7 10" id="KW-1133">Transmembrane helix</keyword>
<name>A0A1F5YKQ6_9BACT</name>
<evidence type="ECO:0000256" key="10">
    <source>
        <dbReference type="HAMAP-Rule" id="MF_01464"/>
    </source>
</evidence>
<comment type="subunit">
    <text evidence="10">Forms a complex with SecD. Part of the essential Sec protein translocation apparatus which comprises SecA, SecYEG and auxiliary proteins SecDF. Other proteins may also be involved.</text>
</comment>
<dbReference type="PANTHER" id="PTHR30081:SF8">
    <property type="entry name" value="PROTEIN TRANSLOCASE SUBUNIT SECF"/>
    <property type="match status" value="1"/>
</dbReference>
<dbReference type="EMBL" id="MFJB01000015">
    <property type="protein sequence ID" value="OGG00750.1"/>
    <property type="molecule type" value="Genomic_DNA"/>
</dbReference>
<dbReference type="InterPro" id="IPR000731">
    <property type="entry name" value="SSD"/>
</dbReference>
<gene>
    <name evidence="10" type="primary">secF</name>
    <name evidence="12" type="ORF">A2153_03190</name>
</gene>
<dbReference type="NCBIfam" id="TIGR00966">
    <property type="entry name" value="transloc_SecF"/>
    <property type="match status" value="1"/>
</dbReference>
<feature type="transmembrane region" description="Helical" evidence="10">
    <location>
        <begin position="264"/>
        <end position="291"/>
    </location>
</feature>
<dbReference type="GO" id="GO:0065002">
    <property type="term" value="P:intracellular protein transmembrane transport"/>
    <property type="evidence" value="ECO:0007669"/>
    <property type="project" value="UniProtKB-UniRule"/>
</dbReference>
<dbReference type="InterPro" id="IPR005665">
    <property type="entry name" value="SecF_bac"/>
</dbReference>
<dbReference type="AlphaFoldDB" id="A0A1F5YKQ6"/>
<comment type="caution">
    <text evidence="12">The sequence shown here is derived from an EMBL/GenBank/DDBJ whole genome shotgun (WGS) entry which is preliminary data.</text>
</comment>
<dbReference type="GO" id="GO:0005886">
    <property type="term" value="C:plasma membrane"/>
    <property type="evidence" value="ECO:0007669"/>
    <property type="project" value="UniProtKB-SubCell"/>
</dbReference>
<evidence type="ECO:0000256" key="4">
    <source>
        <dbReference type="ARBA" id="ARBA00022519"/>
    </source>
</evidence>
<feature type="transmembrane region" description="Helical" evidence="10">
    <location>
        <begin position="157"/>
        <end position="183"/>
    </location>
</feature>
<dbReference type="InterPro" id="IPR022813">
    <property type="entry name" value="SecD/SecF_arch_bac"/>
</dbReference>
<evidence type="ECO:0000256" key="7">
    <source>
        <dbReference type="ARBA" id="ARBA00022989"/>
    </source>
</evidence>
<dbReference type="NCBIfam" id="TIGR00916">
    <property type="entry name" value="2A0604s01"/>
    <property type="match status" value="1"/>
</dbReference>
<dbReference type="GO" id="GO:0006605">
    <property type="term" value="P:protein targeting"/>
    <property type="evidence" value="ECO:0007669"/>
    <property type="project" value="UniProtKB-UniRule"/>
</dbReference>
<comment type="subcellular location">
    <subcellularLocation>
        <location evidence="1 10">Cell membrane</location>
        <topology evidence="1 10">Multi-pass membrane protein</topology>
    </subcellularLocation>
</comment>
<evidence type="ECO:0000256" key="3">
    <source>
        <dbReference type="ARBA" id="ARBA00022475"/>
    </source>
</evidence>
<dbReference type="GO" id="GO:0015450">
    <property type="term" value="F:protein-transporting ATPase activity"/>
    <property type="evidence" value="ECO:0007669"/>
    <property type="project" value="InterPro"/>
</dbReference>
<dbReference type="InterPro" id="IPR055344">
    <property type="entry name" value="SecD_SecF_C_bact"/>
</dbReference>
<evidence type="ECO:0000313" key="13">
    <source>
        <dbReference type="Proteomes" id="UP000177396"/>
    </source>
</evidence>
<sequence length="305" mass="34312">MYDLIGKKWWFFIFSGLIIIPGIISLFLWGIRLSIDFTGGTLLEIKFLEKQPSSNQQVEQVIKQEDIGFVSVSGTREKTYLLRLKPIDKNQNEKLQQKLSEKISPVTEIRFETVGPTVGQETTKNAVKAVIAASLAIIIYIALSFRHIPKPYSSWKFGVAAVVALIHDVLVVIGIFSLLGHFYHVEIDSLFITALLTVMGFSVHDSIVVFDRIRENLRKMTGTPFDKIVNVSLVQTLARSISTSLTVIFTLFALLLFSGASIRWFIVALLIGITSGTYSSIFNASPLLVIWEDWSKKRLHTPRVH</sequence>
<accession>A0A1F5YKQ6</accession>
<dbReference type="InterPro" id="IPR048634">
    <property type="entry name" value="SecD_SecF_C"/>
</dbReference>
<evidence type="ECO:0000256" key="8">
    <source>
        <dbReference type="ARBA" id="ARBA00023010"/>
    </source>
</evidence>
<dbReference type="SUPFAM" id="SSF82866">
    <property type="entry name" value="Multidrug efflux transporter AcrB transmembrane domain"/>
    <property type="match status" value="1"/>
</dbReference>
<evidence type="ECO:0000313" key="12">
    <source>
        <dbReference type="EMBL" id="OGG00750.1"/>
    </source>
</evidence>
<reference evidence="12 13" key="1">
    <citation type="journal article" date="2016" name="Nat. Commun.">
        <title>Thousands of microbial genomes shed light on interconnected biogeochemical processes in an aquifer system.</title>
        <authorList>
            <person name="Anantharaman K."/>
            <person name="Brown C.T."/>
            <person name="Hug L.A."/>
            <person name="Sharon I."/>
            <person name="Castelle C.J."/>
            <person name="Probst A.J."/>
            <person name="Thomas B.C."/>
            <person name="Singh A."/>
            <person name="Wilkins M.J."/>
            <person name="Karaoz U."/>
            <person name="Brodie E.L."/>
            <person name="Williams K.H."/>
            <person name="Hubbard S.S."/>
            <person name="Banfield J.F."/>
        </authorList>
    </citation>
    <scope>NUCLEOTIDE SEQUENCE [LARGE SCALE GENOMIC DNA]</scope>
</reference>
<feature type="transmembrane region" description="Helical" evidence="10">
    <location>
        <begin position="237"/>
        <end position="258"/>
    </location>
</feature>
<dbReference type="InterPro" id="IPR022646">
    <property type="entry name" value="SecD/SecF_CS"/>
</dbReference>
<dbReference type="PROSITE" id="PS50156">
    <property type="entry name" value="SSD"/>
    <property type="match status" value="1"/>
</dbReference>
<keyword evidence="4" id="KW-0997">Cell inner membrane</keyword>
<dbReference type="HAMAP" id="MF_01464_B">
    <property type="entry name" value="SecF_B"/>
    <property type="match status" value="1"/>
</dbReference>
<protein>
    <recommendedName>
        <fullName evidence="10">Protein-export membrane protein SecF</fullName>
    </recommendedName>
</protein>
<comment type="function">
    <text evidence="10">Part of the Sec protein translocase complex. Interacts with the SecYEG preprotein conducting channel. SecDF uses the proton motive force (PMF) to complete protein translocation after the ATP-dependent function of SecA.</text>
</comment>